<dbReference type="Gene3D" id="2.40.50.1010">
    <property type="match status" value="1"/>
</dbReference>
<dbReference type="Pfam" id="PF08489">
    <property type="entry name" value="TiaS_FLD"/>
    <property type="match status" value="1"/>
</dbReference>
<dbReference type="Gene3D" id="3.90.600.20">
    <property type="match status" value="1"/>
</dbReference>
<dbReference type="InterPro" id="IPR024913">
    <property type="entry name" value="tRNA_Ile2__agm2C_synt"/>
</dbReference>
<reference evidence="9" key="1">
    <citation type="journal article" date="2020" name="mSystems">
        <title>Genome- and Community-Level Interaction Insights into Carbon Utilization and Element Cycling Functions of Hydrothermarchaeota in Hydrothermal Sediment.</title>
        <authorList>
            <person name="Zhou Z."/>
            <person name="Liu Y."/>
            <person name="Xu W."/>
            <person name="Pan J."/>
            <person name="Luo Z.H."/>
            <person name="Li M."/>
        </authorList>
    </citation>
    <scope>NUCLEOTIDE SEQUENCE [LARGE SCALE GENOMIC DNA]</scope>
    <source>
        <strain evidence="9">HyVt-185</strain>
    </source>
</reference>
<dbReference type="Gene3D" id="3.30.70.2200">
    <property type="match status" value="1"/>
</dbReference>
<keyword evidence="2" id="KW-0436">Ligase</keyword>
<keyword evidence="1" id="KW-0963">Cytoplasm</keyword>
<keyword evidence="4" id="KW-0547">Nucleotide-binding</keyword>
<dbReference type="GO" id="GO:0002101">
    <property type="term" value="P:tRNA wobble cytosine modification"/>
    <property type="evidence" value="ECO:0007669"/>
    <property type="project" value="InterPro"/>
</dbReference>
<dbReference type="GO" id="GO:0005524">
    <property type="term" value="F:ATP binding"/>
    <property type="evidence" value="ECO:0007669"/>
    <property type="project" value="UniProtKB-KW"/>
</dbReference>
<dbReference type="AlphaFoldDB" id="A0A7C0X3V7"/>
<feature type="domain" description="TiaS FLD" evidence="6">
    <location>
        <begin position="136"/>
        <end position="254"/>
    </location>
</feature>
<dbReference type="InterPro" id="IPR013696">
    <property type="entry name" value="TiaS_FLD"/>
</dbReference>
<dbReference type="Proteomes" id="UP000885863">
    <property type="component" value="Unassembled WGS sequence"/>
</dbReference>
<evidence type="ECO:0000256" key="3">
    <source>
        <dbReference type="ARBA" id="ARBA00022694"/>
    </source>
</evidence>
<dbReference type="CDD" id="cd04482">
    <property type="entry name" value="RPA2_OBF_like"/>
    <property type="match status" value="1"/>
</dbReference>
<keyword evidence="5" id="KW-0067">ATP-binding</keyword>
<evidence type="ECO:0000256" key="5">
    <source>
        <dbReference type="ARBA" id="ARBA00022840"/>
    </source>
</evidence>
<comment type="caution">
    <text evidence="9">The sequence shown here is derived from an EMBL/GenBank/DDBJ whole genome shotgun (WGS) entry which is preliminary data.</text>
</comment>
<dbReference type="Pfam" id="PF22641">
    <property type="entry name" value="TiaS_TCKD"/>
    <property type="match status" value="1"/>
</dbReference>
<evidence type="ECO:0000259" key="8">
    <source>
        <dbReference type="Pfam" id="PF23783"/>
    </source>
</evidence>
<proteinExistence type="inferred from homology"/>
<dbReference type="EMBL" id="DQZR01000070">
    <property type="protein sequence ID" value="HDM35967.1"/>
    <property type="molecule type" value="Genomic_DNA"/>
</dbReference>
<gene>
    <name evidence="9" type="ORF">ENG09_01750</name>
</gene>
<feature type="domain" description="TiaS-like TCKD" evidence="7">
    <location>
        <begin position="2"/>
        <end position="66"/>
    </location>
</feature>
<evidence type="ECO:0000256" key="2">
    <source>
        <dbReference type="ARBA" id="ARBA00022598"/>
    </source>
</evidence>
<dbReference type="PANTHER" id="PTHR40705:SF1">
    <property type="entry name" value="TRNA(ILE2) 2-AGMATINYLCYTIDINE SYNTHETASE TIAS"/>
    <property type="match status" value="1"/>
</dbReference>
<evidence type="ECO:0000313" key="9">
    <source>
        <dbReference type="EMBL" id="HDM35967.1"/>
    </source>
</evidence>
<feature type="domain" description="TiaS C-terminal zinc ribbon" evidence="8">
    <location>
        <begin position="348"/>
        <end position="387"/>
    </location>
</feature>
<dbReference type="GO" id="GO:0016879">
    <property type="term" value="F:ligase activity, forming carbon-nitrogen bonds"/>
    <property type="evidence" value="ECO:0007669"/>
    <property type="project" value="InterPro"/>
</dbReference>
<dbReference type="HAMAP" id="MF_01892">
    <property type="entry name" value="tRNA_Ile2_agm2C_synt"/>
    <property type="match status" value="1"/>
</dbReference>
<dbReference type="InterPro" id="IPR055394">
    <property type="entry name" value="Zn_ribbon_TiaS"/>
</dbReference>
<feature type="non-terminal residue" evidence="9">
    <location>
        <position position="414"/>
    </location>
</feature>
<organism evidence="9">
    <name type="scientific">Candidatus Syntropharchaeum butanivorans</name>
    <dbReference type="NCBI Taxonomy" id="1839936"/>
    <lineage>
        <taxon>Archaea</taxon>
        <taxon>Methanobacteriati</taxon>
        <taxon>Methanobacteriota</taxon>
        <taxon>Stenosarchaea group</taxon>
        <taxon>Methanomicrobia</taxon>
        <taxon>Methanosarcinales</taxon>
        <taxon>ANME-2 cluster</taxon>
        <taxon>Candidatus Syntropharchaeum</taxon>
    </lineage>
</organism>
<evidence type="ECO:0000256" key="1">
    <source>
        <dbReference type="ARBA" id="ARBA00022490"/>
    </source>
</evidence>
<protein>
    <submittedName>
        <fullName evidence="9">DUF1743 domain-containing protein</fullName>
    </submittedName>
</protein>
<dbReference type="InterPro" id="IPR053870">
    <property type="entry name" value="TiaS-like_TCKD"/>
</dbReference>
<dbReference type="PANTHER" id="PTHR40705">
    <property type="entry name" value="TRNA(ILE2) 2-AGMATINYLCYTIDINE SYNTHETASE TIAS"/>
    <property type="match status" value="1"/>
</dbReference>
<sequence length="414" mass="46550">MIVAIDDTDSPHGMCTTYLASLLVEELREYGRVVNYPILARLNPTVPFKTRGNGAVAIRIITQRGDDVKRHVINLVGSMAELEVPGTDPGIVFLDDDLVSRLRGFYERAVRTLLRIEDAKSLIDSLGIDYYIFKSGRGLIGALAAAGAWDALSDPDTDRTFELIAYRPRSRWGSVREIDEASVWEADRITYPLVWDTVDHTCKKIIFAPHSPDPVLFGIRGDSLGAILKAFRTVRSEACERYTIFLTNQGTDAHYIKVDSIDEVREYCSYILEGTVTSPPRTIQGGHVFFTLDNRLECAAFEPTKTFRNVIRALILGDRVRIFGGFKNGTLNLEKIEILSLVEEVTRNPLCECGKRMKSMGKGQGFRCKKCGRRKTEPERVKIERTIECGLYEVVPSARRHITKPLVRERGMGT</sequence>
<evidence type="ECO:0000256" key="4">
    <source>
        <dbReference type="ARBA" id="ARBA00022741"/>
    </source>
</evidence>
<evidence type="ECO:0000259" key="6">
    <source>
        <dbReference type="Pfam" id="PF08489"/>
    </source>
</evidence>
<keyword evidence="3" id="KW-0819">tRNA processing</keyword>
<evidence type="ECO:0000259" key="7">
    <source>
        <dbReference type="Pfam" id="PF22641"/>
    </source>
</evidence>
<dbReference type="Pfam" id="PF23783">
    <property type="entry name" value="Zn_ribbon_TiaS"/>
    <property type="match status" value="1"/>
</dbReference>
<accession>A0A7C0X3V7</accession>
<name>A0A7C0X3V7_9EURY</name>